<feature type="compositionally biased region" description="Basic and acidic residues" evidence="1">
    <location>
        <begin position="184"/>
        <end position="195"/>
    </location>
</feature>
<protein>
    <submittedName>
        <fullName evidence="2">Uncharacterized protein</fullName>
    </submittedName>
</protein>
<evidence type="ECO:0000313" key="2">
    <source>
        <dbReference type="EMBL" id="VVB14512.1"/>
    </source>
</evidence>
<evidence type="ECO:0000256" key="1">
    <source>
        <dbReference type="SAM" id="MobiDB-lite"/>
    </source>
</evidence>
<proteinExistence type="predicted"/>
<gene>
    <name evidence="2" type="ORF">ANE_LOCUS24956</name>
</gene>
<organism evidence="2 3">
    <name type="scientific">Arabis nemorensis</name>
    <dbReference type="NCBI Taxonomy" id="586526"/>
    <lineage>
        <taxon>Eukaryota</taxon>
        <taxon>Viridiplantae</taxon>
        <taxon>Streptophyta</taxon>
        <taxon>Embryophyta</taxon>
        <taxon>Tracheophyta</taxon>
        <taxon>Spermatophyta</taxon>
        <taxon>Magnoliopsida</taxon>
        <taxon>eudicotyledons</taxon>
        <taxon>Gunneridae</taxon>
        <taxon>Pentapetalae</taxon>
        <taxon>rosids</taxon>
        <taxon>malvids</taxon>
        <taxon>Brassicales</taxon>
        <taxon>Brassicaceae</taxon>
        <taxon>Arabideae</taxon>
        <taxon>Arabis</taxon>
    </lineage>
</organism>
<feature type="region of interest" description="Disordered" evidence="1">
    <location>
        <begin position="1"/>
        <end position="88"/>
    </location>
</feature>
<comment type="caution">
    <text evidence="2">The sequence shown here is derived from an EMBL/GenBank/DDBJ whole genome shotgun (WGS) entry which is preliminary data.</text>
</comment>
<feature type="compositionally biased region" description="Low complexity" evidence="1">
    <location>
        <begin position="25"/>
        <end position="47"/>
    </location>
</feature>
<keyword evidence="3" id="KW-1185">Reference proteome</keyword>
<feature type="compositionally biased region" description="Basic residues" evidence="1">
    <location>
        <begin position="207"/>
        <end position="227"/>
    </location>
</feature>
<feature type="region of interest" description="Disordered" evidence="1">
    <location>
        <begin position="184"/>
        <end position="227"/>
    </location>
</feature>
<dbReference type="AlphaFoldDB" id="A0A565CLQ7"/>
<feature type="compositionally biased region" description="Acidic residues" evidence="1">
    <location>
        <begin position="67"/>
        <end position="81"/>
    </location>
</feature>
<evidence type="ECO:0000313" key="3">
    <source>
        <dbReference type="Proteomes" id="UP000489600"/>
    </source>
</evidence>
<dbReference type="EMBL" id="CABITT030000008">
    <property type="protein sequence ID" value="VVB14512.1"/>
    <property type="molecule type" value="Genomic_DNA"/>
</dbReference>
<name>A0A565CLQ7_9BRAS</name>
<accession>A0A565CLQ7</accession>
<dbReference type="Proteomes" id="UP000489600">
    <property type="component" value="Unassembled WGS sequence"/>
</dbReference>
<sequence>MFALPKDAGKKSSKRVSFSPCLVQGPSNGSSGSGGATVDVSDASSSESDTKEGSSPQGGASSKEESSEVESSDSEKDEGDSVYDLAPVSEHILTRDRIQRQRKKPAKYSDSNFVSEVAAVSSVFRSSRFRTQREVGRTSESQGAPVRFEAKGFLLMMQGRRICGFSSGSLKLQDCMILENKSKGRLTDDSHDGDGARCSAGETSATKRLRRRDCVSPKKRREKGPRV</sequence>
<reference evidence="2" key="1">
    <citation type="submission" date="2019-07" db="EMBL/GenBank/DDBJ databases">
        <authorList>
            <person name="Dittberner H."/>
        </authorList>
    </citation>
    <scope>NUCLEOTIDE SEQUENCE [LARGE SCALE GENOMIC DNA]</scope>
</reference>